<feature type="region of interest" description="Disordered" evidence="1">
    <location>
        <begin position="276"/>
        <end position="411"/>
    </location>
</feature>
<feature type="compositionally biased region" description="Basic and acidic residues" evidence="1">
    <location>
        <begin position="45"/>
        <end position="57"/>
    </location>
</feature>
<reference evidence="2 3" key="1">
    <citation type="journal article" date="2020" name="Elife">
        <title>Loss of centromere function drives karyotype evolution in closely related Malassezia species.</title>
        <authorList>
            <person name="Sankaranarayanan S.R."/>
            <person name="Ianiri G."/>
            <person name="Coelho M.A."/>
            <person name="Reza M.H."/>
            <person name="Thimmappa B.C."/>
            <person name="Ganguly P."/>
            <person name="Vadnala R.N."/>
            <person name="Sun S."/>
            <person name="Siddharthan R."/>
            <person name="Tellgren-Roth C."/>
            <person name="Dawson T.L."/>
            <person name="Heitman J."/>
            <person name="Sanyal K."/>
        </authorList>
    </citation>
    <scope>NUCLEOTIDE SEQUENCE [LARGE SCALE GENOMIC DNA]</scope>
    <source>
        <strain evidence="2">CBS14141</strain>
    </source>
</reference>
<feature type="compositionally biased region" description="Low complexity" evidence="1">
    <location>
        <begin position="346"/>
        <end position="364"/>
    </location>
</feature>
<feature type="compositionally biased region" description="Polar residues" evidence="1">
    <location>
        <begin position="34"/>
        <end position="44"/>
    </location>
</feature>
<accession>A0ABY8ES81</accession>
<feature type="region of interest" description="Disordered" evidence="1">
    <location>
        <begin position="615"/>
        <end position="637"/>
    </location>
</feature>
<dbReference type="Proteomes" id="UP000818624">
    <property type="component" value="Chromosome 3"/>
</dbReference>
<evidence type="ECO:0000313" key="3">
    <source>
        <dbReference type="Proteomes" id="UP000818624"/>
    </source>
</evidence>
<feature type="compositionally biased region" description="Polar residues" evidence="1">
    <location>
        <begin position="854"/>
        <end position="865"/>
    </location>
</feature>
<organism evidence="2 3">
    <name type="scientific">Malassezia furfur</name>
    <name type="common">Pityriasis versicolor infection agent</name>
    <name type="synonym">Pityrosporum furfur</name>
    <dbReference type="NCBI Taxonomy" id="55194"/>
    <lineage>
        <taxon>Eukaryota</taxon>
        <taxon>Fungi</taxon>
        <taxon>Dikarya</taxon>
        <taxon>Basidiomycota</taxon>
        <taxon>Ustilaginomycotina</taxon>
        <taxon>Malasseziomycetes</taxon>
        <taxon>Malasseziales</taxon>
        <taxon>Malasseziaceae</taxon>
        <taxon>Malassezia</taxon>
    </lineage>
</organism>
<feature type="compositionally biased region" description="Polar residues" evidence="1">
    <location>
        <begin position="72"/>
        <end position="82"/>
    </location>
</feature>
<feature type="compositionally biased region" description="Low complexity" evidence="1">
    <location>
        <begin position="790"/>
        <end position="802"/>
    </location>
</feature>
<feature type="compositionally biased region" description="Low complexity" evidence="1">
    <location>
        <begin position="307"/>
        <end position="324"/>
    </location>
</feature>
<feature type="region of interest" description="Disordered" evidence="1">
    <location>
        <begin position="1167"/>
        <end position="1202"/>
    </location>
</feature>
<sequence length="1241" mass="126229">MPNSLGLSVAEPREPPREPPTASTPPASDAFLQHTPSVGDASQASDKELDTTGDRIQDAQVEAVSDQLPNMAHTSPRMSVPTSPVPTRERPLSPPTTSLGMTSRAEAMQRLAQTDGSRRRSTSTWRSTSSEPEKESGTWRQPMWLDRLANRQASMPVPEAERGASEQRRTSFMQVFPRPSLASFRPRSSLNRKESTSDARSTHASEAAVSPAPTETSVAAPAAPVAAPVAAPAAPAAPVVAPAAAPAAAPTAPAAPAAPVAAPAAPVAAPVAAPAAAPVMPPPAAPTTASEAIPSRPGSTLAGQFQRAPRSAAPTAEASATHAAPPTPQKDARWRRPSAGTTLDDTASTASVSATSAPTSAPTSVPTPAPTAPMPAAKASSARKTAPKSPPAPVSPGPAFLGAPSPRVASGSAEAPVAAPVAAPAPAAAPLPTRAPTVSHRVETPSKPTGASYPRSASVDVSPAPALIPSSPAAPAAPLAWTQRLPSVAPRTPSASRYASQSSGDDSLMHKFMHEIADELDSLDAIGGSFAVTSWPTPGQKSAAAAAASETAPTAAAELDTPSIRVGSGVWADPRAEERAAEAERAAEEARAAEAARAAKAARAAEEARAAEAARAEAARAAEDRAPSRTAHQFDDADEDALLLEKLPASRAETPVYAAFARSAHEHRLQPRASLRGTPPPRPLGARDMPRAPSADSEKQRKVRARMSVPAMRPDERPASIVAGPGAAPVRERPASVLGVGSVPALGEPVAARASMEAPFAPRASVDAPAAARASIDVPVAPRASVEVPAAAAPPRAPLVSSTAPRAPLVSSTAPRAPLVSSTAPRAPLVSSTAPRAPVVSSTAPRASAGAAVGTTSPYTSPMLTSSPYASPRVGAPASPRVDAPASPAIGGAPAAIGTTVVPTQMRPASVAGMAGPAVRPVSGPGTAGPTMRPASVAGMTSPAMRPASAAATVRPGVARAASLGAASPTVGVRPASVAATRMPGSPVPGSPVPGAARASPLADATNRDKPTGLSAAAAAAQLKHRRSLLGAFRKDDAKPDAARARVPSGSSEKENAAARPMSPAGDAVGARHSWFNGLLHRRQTQMLMSVQNLTTTVEGCQALLRQLGATLTPLSRAQSTLPTTQQGPLQYAVDQIYDHTEGAVTACRPMRFRVEYTILPVSSQTRRVSGPVPTSHAPGMPGFDPRAASRPMSPAFRTPSTETTYATSVTFSHEKGSSTTFRTFMAKLRRDWHLDARDAM</sequence>
<feature type="region of interest" description="Disordered" evidence="1">
    <location>
        <begin position="981"/>
        <end position="1009"/>
    </location>
</feature>
<feature type="compositionally biased region" description="Polar residues" evidence="1">
    <location>
        <begin position="810"/>
        <end position="845"/>
    </location>
</feature>
<evidence type="ECO:0000313" key="2">
    <source>
        <dbReference type="EMBL" id="WFD48421.1"/>
    </source>
</evidence>
<feature type="compositionally biased region" description="Basic and acidic residues" evidence="1">
    <location>
        <begin position="191"/>
        <end position="203"/>
    </location>
</feature>
<feature type="compositionally biased region" description="Low complexity" evidence="1">
    <location>
        <begin position="427"/>
        <end position="436"/>
    </location>
</feature>
<proteinExistence type="predicted"/>
<gene>
    <name evidence="2" type="ORF">GLX27_003091</name>
</gene>
<keyword evidence="3" id="KW-1185">Reference proteome</keyword>
<dbReference type="EMBL" id="CP046236">
    <property type="protein sequence ID" value="WFD48421.1"/>
    <property type="molecule type" value="Genomic_DNA"/>
</dbReference>
<feature type="compositionally biased region" description="Basic and acidic residues" evidence="1">
    <location>
        <begin position="159"/>
        <end position="169"/>
    </location>
</feature>
<feature type="region of interest" description="Disordered" evidence="1">
    <location>
        <begin position="1"/>
        <end position="215"/>
    </location>
</feature>
<feature type="region of interest" description="Disordered" evidence="1">
    <location>
        <begin position="664"/>
        <end position="711"/>
    </location>
</feature>
<feature type="region of interest" description="Disordered" evidence="1">
    <location>
        <begin position="1034"/>
        <end position="1066"/>
    </location>
</feature>
<feature type="compositionally biased region" description="Basic and acidic residues" evidence="1">
    <location>
        <begin position="1034"/>
        <end position="1044"/>
    </location>
</feature>
<evidence type="ECO:0000256" key="1">
    <source>
        <dbReference type="SAM" id="MobiDB-lite"/>
    </source>
</evidence>
<protein>
    <submittedName>
        <fullName evidence="2">Uncharacterized protein</fullName>
    </submittedName>
</protein>
<feature type="region of interest" description="Disordered" evidence="1">
    <location>
        <begin position="790"/>
        <end position="865"/>
    </location>
</feature>
<feature type="region of interest" description="Disordered" evidence="1">
    <location>
        <begin position="427"/>
        <end position="457"/>
    </location>
</feature>
<feature type="compositionally biased region" description="Basic and acidic residues" evidence="1">
    <location>
        <begin position="615"/>
        <end position="635"/>
    </location>
</feature>
<name>A0ABY8ES81_MALFU</name>